<accession>A0A841ER27</accession>
<dbReference type="AlphaFoldDB" id="A0A841ER27"/>
<reference evidence="1 2" key="1">
    <citation type="submission" date="2020-08" db="EMBL/GenBank/DDBJ databases">
        <title>Functional genomics of gut bacteria from endangered species of beetles.</title>
        <authorList>
            <person name="Carlos-Shanley C."/>
        </authorList>
    </citation>
    <scope>NUCLEOTIDE SEQUENCE [LARGE SCALE GENOMIC DNA]</scope>
    <source>
        <strain evidence="1 2">S00070</strain>
    </source>
</reference>
<sequence>MELDNSWNNVTKDLVVVELGTLVDSTNKFQKQLPPVMFNE</sequence>
<dbReference type="RefSeq" id="WP_262887507.1">
    <property type="nucleotide sequence ID" value="NZ_JACHKT010000017.1"/>
</dbReference>
<dbReference type="EMBL" id="JACHKT010000017">
    <property type="protein sequence ID" value="MBB6003829.1"/>
    <property type="molecule type" value="Genomic_DNA"/>
</dbReference>
<dbReference type="Proteomes" id="UP000524404">
    <property type="component" value="Unassembled WGS sequence"/>
</dbReference>
<protein>
    <submittedName>
        <fullName evidence="1">Uncharacterized protein</fullName>
    </submittedName>
</protein>
<evidence type="ECO:0000313" key="1">
    <source>
        <dbReference type="EMBL" id="MBB6003829.1"/>
    </source>
</evidence>
<comment type="caution">
    <text evidence="1">The sequence shown here is derived from an EMBL/GenBank/DDBJ whole genome shotgun (WGS) entry which is preliminary data.</text>
</comment>
<proteinExistence type="predicted"/>
<name>A0A841ER27_9BACT</name>
<evidence type="ECO:0000313" key="2">
    <source>
        <dbReference type="Proteomes" id="UP000524404"/>
    </source>
</evidence>
<organism evidence="1 2">
    <name type="scientific">Arcicella rosea</name>
    <dbReference type="NCBI Taxonomy" id="502909"/>
    <lineage>
        <taxon>Bacteria</taxon>
        <taxon>Pseudomonadati</taxon>
        <taxon>Bacteroidota</taxon>
        <taxon>Cytophagia</taxon>
        <taxon>Cytophagales</taxon>
        <taxon>Flectobacillaceae</taxon>
        <taxon>Arcicella</taxon>
    </lineage>
</organism>
<gene>
    <name evidence="1" type="ORF">HNP25_002488</name>
</gene>
<keyword evidence="2" id="KW-1185">Reference proteome</keyword>